<feature type="transmembrane region" description="Helical" evidence="6">
    <location>
        <begin position="94"/>
        <end position="113"/>
    </location>
</feature>
<feature type="transmembrane region" description="Helical" evidence="6">
    <location>
        <begin position="216"/>
        <end position="234"/>
    </location>
</feature>
<dbReference type="PANTHER" id="PTHR42718:SF40">
    <property type="entry name" value="METHYLENOMYCIN A RESISTANCE PROTEIN"/>
    <property type="match status" value="1"/>
</dbReference>
<dbReference type="InterPro" id="IPR036259">
    <property type="entry name" value="MFS_trans_sf"/>
</dbReference>
<feature type="transmembrane region" description="Helical" evidence="6">
    <location>
        <begin position="255"/>
        <end position="280"/>
    </location>
</feature>
<accession>A0A1H7RWM4</accession>
<dbReference type="STRING" id="235985.SAMN05414137_11119"/>
<evidence type="ECO:0000256" key="5">
    <source>
        <dbReference type="ARBA" id="ARBA00023251"/>
    </source>
</evidence>
<name>A0A1H7RWM4_STRJI</name>
<dbReference type="Pfam" id="PF07690">
    <property type="entry name" value="MFS_1"/>
    <property type="match status" value="1"/>
</dbReference>
<evidence type="ECO:0000313" key="8">
    <source>
        <dbReference type="EMBL" id="SEL64653.1"/>
    </source>
</evidence>
<reference evidence="9" key="1">
    <citation type="submission" date="2016-10" db="EMBL/GenBank/DDBJ databases">
        <authorList>
            <person name="Varghese N."/>
        </authorList>
    </citation>
    <scope>NUCLEOTIDE SEQUENCE [LARGE SCALE GENOMIC DNA]</scope>
    <source>
        <strain evidence="9">DSM 45096 / BCRC 16803 / CGMCC 4.1857 / CIP 109030 / JCM 12277 / KCTC 19219 / NBRC 100920 / 33214</strain>
    </source>
</reference>
<dbReference type="GO" id="GO:0005886">
    <property type="term" value="C:plasma membrane"/>
    <property type="evidence" value="ECO:0007669"/>
    <property type="project" value="UniProtKB-SubCell"/>
</dbReference>
<feature type="transmembrane region" description="Helical" evidence="6">
    <location>
        <begin position="125"/>
        <end position="150"/>
    </location>
</feature>
<dbReference type="PROSITE" id="PS50850">
    <property type="entry name" value="MFS"/>
    <property type="match status" value="1"/>
</dbReference>
<sequence>MALAAGYVMAAVDATVVNVAGPVLQHGLRLTLSQLTWVVDGYTLAFASLMLLAGSLATRFGARRTYLIGMGVFLLASLACAVAPGGGVLVAARFAQGVGAALSMPSSLTLLTASFADPVRRARMVAFWAALAASAMALGPIVGGVLVATWGWRSMFLLNLPVGVVGLVLAVRLLPRPPGRAVRPAWGGHLAGAAALALLCFTLIQGPVLGWGSPRIAASVLGLGLAVPAFVRHLRRSAAPVLPASLFRDATFTSANVLGFLFNAGAYGGLYLLGLFLQAAGGAGALRAGMELLPATGVFVIGNLLCARLLLRVGARRLVLLGLATAAAASLLSSLVSPAMPYALLAGLVSVGNLGIGLAVPAAMAALVNSAGAERANPASAAMNTTRQVGTLVGVALTAIVLAATGERWYEAASWYFAIIGTAFLAGLALAARYLRPSS</sequence>
<evidence type="ECO:0000256" key="6">
    <source>
        <dbReference type="SAM" id="Phobius"/>
    </source>
</evidence>
<dbReference type="SUPFAM" id="SSF103473">
    <property type="entry name" value="MFS general substrate transporter"/>
    <property type="match status" value="1"/>
</dbReference>
<dbReference type="GO" id="GO:0022857">
    <property type="term" value="F:transmembrane transporter activity"/>
    <property type="evidence" value="ECO:0007669"/>
    <property type="project" value="InterPro"/>
</dbReference>
<feature type="transmembrane region" description="Helical" evidence="6">
    <location>
        <begin position="318"/>
        <end position="336"/>
    </location>
</feature>
<keyword evidence="5" id="KW-0046">Antibiotic resistance</keyword>
<evidence type="ECO:0000256" key="1">
    <source>
        <dbReference type="ARBA" id="ARBA00004651"/>
    </source>
</evidence>
<feature type="transmembrane region" description="Helical" evidence="6">
    <location>
        <begin position="389"/>
        <end position="406"/>
    </location>
</feature>
<dbReference type="Gene3D" id="1.20.1720.10">
    <property type="entry name" value="Multidrug resistance protein D"/>
    <property type="match status" value="1"/>
</dbReference>
<feature type="domain" description="Major facilitator superfamily (MFS) profile" evidence="7">
    <location>
        <begin position="1"/>
        <end position="439"/>
    </location>
</feature>
<keyword evidence="2 6" id="KW-0812">Transmembrane</keyword>
<dbReference type="InterPro" id="IPR020846">
    <property type="entry name" value="MFS_dom"/>
</dbReference>
<evidence type="ECO:0000256" key="3">
    <source>
        <dbReference type="ARBA" id="ARBA00022989"/>
    </source>
</evidence>
<dbReference type="GO" id="GO:0046677">
    <property type="term" value="P:response to antibiotic"/>
    <property type="evidence" value="ECO:0007669"/>
    <property type="project" value="UniProtKB-KW"/>
</dbReference>
<evidence type="ECO:0000256" key="2">
    <source>
        <dbReference type="ARBA" id="ARBA00022692"/>
    </source>
</evidence>
<dbReference type="EMBL" id="FOAZ01000011">
    <property type="protein sequence ID" value="SEL64653.1"/>
    <property type="molecule type" value="Genomic_DNA"/>
</dbReference>
<feature type="transmembrane region" description="Helical" evidence="6">
    <location>
        <begin position="412"/>
        <end position="435"/>
    </location>
</feature>
<dbReference type="eggNOG" id="COG0477">
    <property type="taxonomic scope" value="Bacteria"/>
</dbReference>
<keyword evidence="9" id="KW-1185">Reference proteome</keyword>
<dbReference type="InterPro" id="IPR011701">
    <property type="entry name" value="MFS"/>
</dbReference>
<evidence type="ECO:0000256" key="4">
    <source>
        <dbReference type="ARBA" id="ARBA00023136"/>
    </source>
</evidence>
<dbReference type="Proteomes" id="UP000183015">
    <property type="component" value="Unassembled WGS sequence"/>
</dbReference>
<feature type="transmembrane region" description="Helical" evidence="6">
    <location>
        <begin position="186"/>
        <end position="204"/>
    </location>
</feature>
<feature type="transmembrane region" description="Helical" evidence="6">
    <location>
        <begin position="292"/>
        <end position="311"/>
    </location>
</feature>
<feature type="transmembrane region" description="Helical" evidence="6">
    <location>
        <begin position="35"/>
        <end position="54"/>
    </location>
</feature>
<dbReference type="CDD" id="cd17321">
    <property type="entry name" value="MFS_MMR_MDR_like"/>
    <property type="match status" value="1"/>
</dbReference>
<organism evidence="8 9">
    <name type="scientific">Streptacidiphilus jiangxiensis</name>
    <dbReference type="NCBI Taxonomy" id="235985"/>
    <lineage>
        <taxon>Bacteria</taxon>
        <taxon>Bacillati</taxon>
        <taxon>Actinomycetota</taxon>
        <taxon>Actinomycetes</taxon>
        <taxon>Kitasatosporales</taxon>
        <taxon>Streptomycetaceae</taxon>
        <taxon>Streptacidiphilus</taxon>
    </lineage>
</organism>
<keyword evidence="4 6" id="KW-0472">Membrane</keyword>
<feature type="transmembrane region" description="Helical" evidence="6">
    <location>
        <begin position="156"/>
        <end position="174"/>
    </location>
</feature>
<comment type="subcellular location">
    <subcellularLocation>
        <location evidence="1">Cell membrane</location>
        <topology evidence="1">Multi-pass membrane protein</topology>
    </subcellularLocation>
</comment>
<feature type="transmembrane region" description="Helical" evidence="6">
    <location>
        <begin position="66"/>
        <end position="88"/>
    </location>
</feature>
<proteinExistence type="predicted"/>
<evidence type="ECO:0000313" key="9">
    <source>
        <dbReference type="Proteomes" id="UP000183015"/>
    </source>
</evidence>
<gene>
    <name evidence="8" type="ORF">SAMN05414137_11119</name>
</gene>
<dbReference type="Gene3D" id="1.20.1250.20">
    <property type="entry name" value="MFS general substrate transporter like domains"/>
    <property type="match status" value="1"/>
</dbReference>
<dbReference type="AlphaFoldDB" id="A0A1H7RWM4"/>
<keyword evidence="3 6" id="KW-1133">Transmembrane helix</keyword>
<evidence type="ECO:0000259" key="7">
    <source>
        <dbReference type="PROSITE" id="PS50850"/>
    </source>
</evidence>
<dbReference type="PANTHER" id="PTHR42718">
    <property type="entry name" value="MAJOR FACILITATOR SUPERFAMILY MULTIDRUG TRANSPORTER MFSC"/>
    <property type="match status" value="1"/>
</dbReference>
<protein>
    <submittedName>
        <fullName evidence="8">MFS transporter, DHA2 family, methylenomycin A resistance protein</fullName>
    </submittedName>
</protein>
<feature type="transmembrane region" description="Helical" evidence="6">
    <location>
        <begin position="342"/>
        <end position="368"/>
    </location>
</feature>